<organism evidence="3 4">
    <name type="scientific">Streblomastix strix</name>
    <dbReference type="NCBI Taxonomy" id="222440"/>
    <lineage>
        <taxon>Eukaryota</taxon>
        <taxon>Metamonada</taxon>
        <taxon>Preaxostyla</taxon>
        <taxon>Oxymonadida</taxon>
        <taxon>Streblomastigidae</taxon>
        <taxon>Streblomastix</taxon>
    </lineage>
</organism>
<feature type="compositionally biased region" description="Polar residues" evidence="1">
    <location>
        <begin position="177"/>
        <end position="197"/>
    </location>
</feature>
<dbReference type="PANTHER" id="PTHR33050:SF7">
    <property type="entry name" value="RIBONUCLEASE H"/>
    <property type="match status" value="1"/>
</dbReference>
<comment type="caution">
    <text evidence="3">The sequence shown here is derived from an EMBL/GenBank/DDBJ whole genome shotgun (WGS) entry which is preliminary data.</text>
</comment>
<feature type="non-terminal residue" evidence="3">
    <location>
        <position position="1"/>
    </location>
</feature>
<dbReference type="InterPro" id="IPR043502">
    <property type="entry name" value="DNA/RNA_pol_sf"/>
</dbReference>
<accession>A0A5J4TUK0</accession>
<evidence type="ECO:0000256" key="1">
    <source>
        <dbReference type="SAM" id="MobiDB-lite"/>
    </source>
</evidence>
<sequence length="503" mass="58181">KREEELRENIKEQIHPDQAKWFNPTFIIPNPHQKWRKILDASSLNKEIQTIHFKMNGTDQVRDLISKGDLATSLDLKSAFRHIIVLSTIQTITSIRSNGESLLIQGNAVLNIALPIFFAQALALVLTKIRRESDIRILNYVDDLLLQSQNKERLREQNQTIMRIQEAFGGLQPKINGKQNQNNRLSSNDGQTEFSKSPSKRNILLLHNKGLSKNESVEKYRTERKYDSTQRNPSRTLLLAESGSEELRYDFKSENSRGSNRIRRIPKGLGSDLELQTGDTLVQLVEWNREHKHQTRNKKEMETIYLGPLRSGQIFKELLIKAILINSDSSTSVQDLAKQRVGQILEAEMKKIVKLCHQLRMQTHTQHIPGEQNNIADALSSLSTQGDYSVKKEIFKALCQVWQIIPTLDLFATGKNKLVNRFVAIGEEETEWLNQFSRPWKEEIFWIHPPIPKIGKALINWEKSKPIDYLQMLGLEFEKKVFKDYRPKKTRFTPPSKEMSKLN</sequence>
<reference evidence="3 4" key="1">
    <citation type="submission" date="2019-03" db="EMBL/GenBank/DDBJ databases">
        <title>Single cell metagenomics reveals metabolic interactions within the superorganism composed of flagellate Streblomastix strix and complex community of Bacteroidetes bacteria on its surface.</title>
        <authorList>
            <person name="Treitli S.C."/>
            <person name="Kolisko M."/>
            <person name="Husnik F."/>
            <person name="Keeling P."/>
            <person name="Hampl V."/>
        </authorList>
    </citation>
    <scope>NUCLEOTIDE SEQUENCE [LARGE SCALE GENOMIC DNA]</scope>
    <source>
        <strain evidence="3">ST1C</strain>
    </source>
</reference>
<evidence type="ECO:0000259" key="2">
    <source>
        <dbReference type="PROSITE" id="PS50878"/>
    </source>
</evidence>
<dbReference type="InterPro" id="IPR000477">
    <property type="entry name" value="RT_dom"/>
</dbReference>
<dbReference type="Proteomes" id="UP000324800">
    <property type="component" value="Unassembled WGS sequence"/>
</dbReference>
<dbReference type="Gene3D" id="3.10.10.10">
    <property type="entry name" value="HIV Type 1 Reverse Transcriptase, subunit A, domain 1"/>
    <property type="match status" value="1"/>
</dbReference>
<feature type="region of interest" description="Disordered" evidence="1">
    <location>
        <begin position="172"/>
        <end position="199"/>
    </location>
</feature>
<dbReference type="AlphaFoldDB" id="A0A5J4TUK0"/>
<dbReference type="GO" id="GO:0003676">
    <property type="term" value="F:nucleic acid binding"/>
    <property type="evidence" value="ECO:0007669"/>
    <property type="project" value="InterPro"/>
</dbReference>
<evidence type="ECO:0000313" key="3">
    <source>
        <dbReference type="EMBL" id="KAA6361947.1"/>
    </source>
</evidence>
<feature type="non-terminal residue" evidence="3">
    <location>
        <position position="503"/>
    </location>
</feature>
<dbReference type="InterPro" id="IPR036397">
    <property type="entry name" value="RNaseH_sf"/>
</dbReference>
<dbReference type="InterPro" id="IPR043128">
    <property type="entry name" value="Rev_trsase/Diguanyl_cyclase"/>
</dbReference>
<name>A0A5J4TUK0_9EUKA</name>
<dbReference type="InterPro" id="IPR052055">
    <property type="entry name" value="Hepadnavirus_pol/RT"/>
</dbReference>
<dbReference type="Gene3D" id="3.30.70.270">
    <property type="match status" value="1"/>
</dbReference>
<dbReference type="PROSITE" id="PS50878">
    <property type="entry name" value="RT_POL"/>
    <property type="match status" value="1"/>
</dbReference>
<protein>
    <recommendedName>
        <fullName evidence="2">Reverse transcriptase domain-containing protein</fullName>
    </recommendedName>
</protein>
<dbReference type="PANTHER" id="PTHR33050">
    <property type="entry name" value="REVERSE TRANSCRIPTASE DOMAIN-CONTAINING PROTEIN"/>
    <property type="match status" value="1"/>
</dbReference>
<evidence type="ECO:0000313" key="4">
    <source>
        <dbReference type="Proteomes" id="UP000324800"/>
    </source>
</evidence>
<proteinExistence type="predicted"/>
<dbReference type="Gene3D" id="3.30.420.10">
    <property type="entry name" value="Ribonuclease H-like superfamily/Ribonuclease H"/>
    <property type="match status" value="1"/>
</dbReference>
<gene>
    <name evidence="3" type="ORF">EZS28_042526</name>
</gene>
<dbReference type="EMBL" id="SNRW01024855">
    <property type="protein sequence ID" value="KAA6361947.1"/>
    <property type="molecule type" value="Genomic_DNA"/>
</dbReference>
<feature type="domain" description="Reverse transcriptase" evidence="2">
    <location>
        <begin position="9"/>
        <end position="205"/>
    </location>
</feature>
<dbReference type="SUPFAM" id="SSF56672">
    <property type="entry name" value="DNA/RNA polymerases"/>
    <property type="match status" value="1"/>
</dbReference>